<dbReference type="InterPro" id="IPR050845">
    <property type="entry name" value="Cu-binding_ET"/>
</dbReference>
<reference evidence="4 5" key="1">
    <citation type="journal article" date="2013" name="Genome Announc.">
        <title>Genome Sequence of the Polycyclic Aromatic Hydrocarbon-Degrading Bacterium Strain Marinobacter nanhaiticus D15-8WT.</title>
        <authorList>
            <person name="Cui Z."/>
            <person name="Gao W."/>
            <person name="Li Q."/>
            <person name="Xu G."/>
            <person name="Zheng L."/>
        </authorList>
    </citation>
    <scope>NUCLEOTIDE SEQUENCE [LARGE SCALE GENOMIC DNA]</scope>
    <source>
        <strain evidence="4 5">D15-8W</strain>
    </source>
</reference>
<evidence type="ECO:0000259" key="3">
    <source>
        <dbReference type="Pfam" id="PF00127"/>
    </source>
</evidence>
<evidence type="ECO:0000256" key="1">
    <source>
        <dbReference type="ARBA" id="ARBA00022723"/>
    </source>
</evidence>
<name>N6WXZ2_9GAMM</name>
<dbReference type="Gene3D" id="2.60.40.420">
    <property type="entry name" value="Cupredoxins - blue copper proteins"/>
    <property type="match status" value="1"/>
</dbReference>
<dbReference type="EMBL" id="APLQ01000010">
    <property type="protein sequence ID" value="ENO16471.2"/>
    <property type="molecule type" value="Genomic_DNA"/>
</dbReference>
<feature type="domain" description="Blue (type 1) copper" evidence="3">
    <location>
        <begin position="48"/>
        <end position="171"/>
    </location>
</feature>
<dbReference type="SUPFAM" id="SSF49503">
    <property type="entry name" value="Cupredoxins"/>
    <property type="match status" value="1"/>
</dbReference>
<keyword evidence="5" id="KW-1185">Reference proteome</keyword>
<evidence type="ECO:0000256" key="2">
    <source>
        <dbReference type="ARBA" id="ARBA00023008"/>
    </source>
</evidence>
<dbReference type="GO" id="GO:0009055">
    <property type="term" value="F:electron transfer activity"/>
    <property type="evidence" value="ECO:0007669"/>
    <property type="project" value="InterPro"/>
</dbReference>
<organism evidence="4 5">
    <name type="scientific">Marinobacter nanhaiticus D15-8W</name>
    <dbReference type="NCBI Taxonomy" id="626887"/>
    <lineage>
        <taxon>Bacteria</taxon>
        <taxon>Pseudomonadati</taxon>
        <taxon>Pseudomonadota</taxon>
        <taxon>Gammaproteobacteria</taxon>
        <taxon>Pseudomonadales</taxon>
        <taxon>Marinobacteraceae</taxon>
        <taxon>Marinobacter</taxon>
    </lineage>
</organism>
<proteinExistence type="predicted"/>
<dbReference type="STRING" id="626887.J057_02135"/>
<comment type="caution">
    <text evidence="4">The sequence shown here is derived from an EMBL/GenBank/DDBJ whole genome shotgun (WGS) entry which is preliminary data.</text>
</comment>
<dbReference type="InterPro" id="IPR000923">
    <property type="entry name" value="BlueCu_1"/>
</dbReference>
<dbReference type="GO" id="GO:0005507">
    <property type="term" value="F:copper ion binding"/>
    <property type="evidence" value="ECO:0007669"/>
    <property type="project" value="InterPro"/>
</dbReference>
<dbReference type="Pfam" id="PF00127">
    <property type="entry name" value="Copper-bind"/>
    <property type="match status" value="1"/>
</dbReference>
<keyword evidence="2" id="KW-0186">Copper</keyword>
<dbReference type="PATRIC" id="fig|626887.3.peg.405"/>
<dbReference type="PANTHER" id="PTHR38439:SF3">
    <property type="entry name" value="COPPER-RESISTANT CUPROPROTEIN COPI"/>
    <property type="match status" value="1"/>
</dbReference>
<dbReference type="PANTHER" id="PTHR38439">
    <property type="entry name" value="AURACYANIN-B"/>
    <property type="match status" value="1"/>
</dbReference>
<gene>
    <name evidence="4" type="ORF">J057_02135</name>
</gene>
<dbReference type="Proteomes" id="UP000013165">
    <property type="component" value="Unassembled WGS sequence"/>
</dbReference>
<evidence type="ECO:0000313" key="4">
    <source>
        <dbReference type="EMBL" id="ENO16471.2"/>
    </source>
</evidence>
<protein>
    <submittedName>
        <fullName evidence="4">Copper-binding protein</fullName>
    </submittedName>
</protein>
<sequence>MVMALSILPVASHAAGAHGGHSGHANFGSPAQVSAAGRTINVVMHDNYFEPESLSVEPGETVLFRISNKGNLVHEFSLGTPETHAASDDEMQMFVAHGVIQGNKLNRSMMTEGMGNGHSMSHAAPHRVLLAPGEEAEIAWTFAQAGAQPIEFACNVPGHYAAGMVGDVAVE</sequence>
<dbReference type="AlphaFoldDB" id="N6WXZ2"/>
<accession>N6WXZ2</accession>
<keyword evidence="1" id="KW-0479">Metal-binding</keyword>
<dbReference type="InterPro" id="IPR008972">
    <property type="entry name" value="Cupredoxin"/>
</dbReference>
<dbReference type="HOGENOM" id="CLU_102172_2_0_6"/>
<dbReference type="eggNOG" id="COG4454">
    <property type="taxonomic scope" value="Bacteria"/>
</dbReference>
<dbReference type="OrthoDB" id="9816061at2"/>
<evidence type="ECO:0000313" key="5">
    <source>
        <dbReference type="Proteomes" id="UP000013165"/>
    </source>
</evidence>